<dbReference type="EMBL" id="WITK01000019">
    <property type="protein sequence ID" value="MQW92901.1"/>
    <property type="molecule type" value="Genomic_DNA"/>
</dbReference>
<evidence type="ECO:0000313" key="1">
    <source>
        <dbReference type="EMBL" id="MQW92901.1"/>
    </source>
</evidence>
<organism evidence="1 4">
    <name type="scientific">Acinetobacter wanghuae</name>
    <dbReference type="NCBI Taxonomy" id="2662362"/>
    <lineage>
        <taxon>Bacteria</taxon>
        <taxon>Pseudomonadati</taxon>
        <taxon>Pseudomonadota</taxon>
        <taxon>Gammaproteobacteria</taxon>
        <taxon>Moraxellales</taxon>
        <taxon>Moraxellaceae</taxon>
        <taxon>Acinetobacter</taxon>
    </lineage>
</organism>
<evidence type="ECO:0008006" key="5">
    <source>
        <dbReference type="Google" id="ProtNLM"/>
    </source>
</evidence>
<dbReference type="Proteomes" id="UP000327478">
    <property type="component" value="Chromosome"/>
</dbReference>
<dbReference type="Proteomes" id="UP000480556">
    <property type="component" value="Unassembled WGS sequence"/>
</dbReference>
<keyword evidence="3" id="KW-1185">Reference proteome</keyword>
<dbReference type="SMART" id="SM00671">
    <property type="entry name" value="SEL1"/>
    <property type="match status" value="2"/>
</dbReference>
<dbReference type="Gene3D" id="1.25.40.10">
    <property type="entry name" value="Tetratricopeptide repeat domain"/>
    <property type="match status" value="1"/>
</dbReference>
<dbReference type="InterPro" id="IPR006597">
    <property type="entry name" value="Sel1-like"/>
</dbReference>
<dbReference type="EMBL" id="CP045650">
    <property type="protein sequence ID" value="QGA10795.1"/>
    <property type="molecule type" value="Genomic_DNA"/>
</dbReference>
<sequence length="368" mass="42083">MVSKSSHQNIYMKKKRRRIKIMKVQIVYLLLAATLLSGSAAISAKTIQEPFIPAIAGLQSKAMLLGFAKNQYDLGMAYYDETKIPRNTAKAIEWLTLASEKNYAPAKVTLAKMLLTGDGVKPNQALAMQLLQQAVGQGDEQAKQILKNIANVSAASQQYSAVDQTLLCKGWHTQNMTIPFFLEQLSRDDVEGKAHKNIETQLKQNYIQQDVYKYYPEYKDAEGDIPYIQIFLPKNVNTSLFNKIELTNHYGYGFNFEGTIRPSESIEKLKKLIEDRDKIQLKQLNAEQFNRDLRQMNLFHSRQNYDAAGKITEKLTAQFQNSYLIHKDNLQSLYFASKPRDADNYFWEFIYLTKLKNGNVQMICGVTS</sequence>
<gene>
    <name evidence="2" type="ORF">GFH30_05035</name>
    <name evidence="1" type="ORF">GHJ48_10970</name>
</gene>
<dbReference type="Pfam" id="PF08238">
    <property type="entry name" value="Sel1"/>
    <property type="match status" value="2"/>
</dbReference>
<accession>A0A5Q0P110</accession>
<evidence type="ECO:0000313" key="2">
    <source>
        <dbReference type="EMBL" id="QGA10795.1"/>
    </source>
</evidence>
<protein>
    <recommendedName>
        <fullName evidence="5">Sel1 repeat family protein</fullName>
    </recommendedName>
</protein>
<name>A0A5Q0P110_9GAMM</name>
<dbReference type="InterPro" id="IPR011990">
    <property type="entry name" value="TPR-like_helical_dom_sf"/>
</dbReference>
<evidence type="ECO:0000313" key="4">
    <source>
        <dbReference type="Proteomes" id="UP000480556"/>
    </source>
</evidence>
<reference evidence="3 4" key="1">
    <citation type="submission" date="2019-10" db="EMBL/GenBank/DDBJ databases">
        <authorList>
            <person name="Dong K."/>
        </authorList>
    </citation>
    <scope>NUCLEOTIDE SEQUENCE [LARGE SCALE GENOMIC DNA]</scope>
    <source>
        <strain evidence="2">Dk386</strain>
        <strain evidence="3">dk386</strain>
        <strain evidence="4">dk771</strain>
        <strain evidence="1">Dk771</strain>
    </source>
</reference>
<dbReference type="SUPFAM" id="SSF81901">
    <property type="entry name" value="HCP-like"/>
    <property type="match status" value="1"/>
</dbReference>
<proteinExistence type="predicted"/>
<dbReference type="AlphaFoldDB" id="A0A5Q0P110"/>
<evidence type="ECO:0000313" key="3">
    <source>
        <dbReference type="Proteomes" id="UP000327478"/>
    </source>
</evidence>